<dbReference type="Proteomes" id="UP001519293">
    <property type="component" value="Unassembled WGS sequence"/>
</dbReference>
<gene>
    <name evidence="5" type="ORF">J2Z40_001805</name>
</gene>
<dbReference type="CDD" id="cd02968">
    <property type="entry name" value="SCO"/>
    <property type="match status" value="1"/>
</dbReference>
<comment type="caution">
    <text evidence="5">The sequence shown here is derived from an EMBL/GenBank/DDBJ whole genome shotgun (WGS) entry which is preliminary data.</text>
</comment>
<evidence type="ECO:0000259" key="4">
    <source>
        <dbReference type="PROSITE" id="PS51352"/>
    </source>
</evidence>
<dbReference type="PROSITE" id="PS51352">
    <property type="entry name" value="THIOREDOXIN_2"/>
    <property type="match status" value="1"/>
</dbReference>
<dbReference type="RefSeq" id="WP_066395158.1">
    <property type="nucleotide sequence ID" value="NZ_JAGIKZ010000008.1"/>
</dbReference>
<keyword evidence="3" id="KW-0732">Signal</keyword>
<proteinExistence type="inferred from homology"/>
<name>A0ABS4REA7_9BACI</name>
<dbReference type="Gene3D" id="3.40.30.10">
    <property type="entry name" value="Glutaredoxin"/>
    <property type="match status" value="1"/>
</dbReference>
<dbReference type="PANTHER" id="PTHR12151:SF25">
    <property type="entry name" value="LINALOOL DEHYDRATASE_ISOMERASE DOMAIN-CONTAINING PROTEIN"/>
    <property type="match status" value="1"/>
</dbReference>
<feature type="signal peptide" evidence="3">
    <location>
        <begin position="1"/>
        <end position="21"/>
    </location>
</feature>
<sequence length="192" mass="22267">MKKRFLTILSVFTLLILSACNNGEIKDARNWPVPDFTYTDQNNESFGLSDLDGKVWVADFIWTNCPDICMPMTFNMAKLQKMAKEEKIDNIEFVSFSIEPDVDTPEVLKEYSKANNADLTNWHFLTGYSQKEIEEFAVEHFKTLVQKAEGSDYVVHQSYFFLVNQEGKIQKIYSGFEDVPYEEIIDDIKTLQ</sequence>
<evidence type="ECO:0000256" key="2">
    <source>
        <dbReference type="ARBA" id="ARBA00023008"/>
    </source>
</evidence>
<feature type="chain" id="PRO_5045481656" evidence="3">
    <location>
        <begin position="22"/>
        <end position="192"/>
    </location>
</feature>
<evidence type="ECO:0000313" key="6">
    <source>
        <dbReference type="Proteomes" id="UP001519293"/>
    </source>
</evidence>
<dbReference type="InterPro" id="IPR003782">
    <property type="entry name" value="SCO1/SenC"/>
</dbReference>
<keyword evidence="6" id="KW-1185">Reference proteome</keyword>
<keyword evidence="2" id="KW-0186">Copper</keyword>
<evidence type="ECO:0000313" key="5">
    <source>
        <dbReference type="EMBL" id="MBP2241243.1"/>
    </source>
</evidence>
<organism evidence="5 6">
    <name type="scientific">Cytobacillus eiseniae</name>
    <dbReference type="NCBI Taxonomy" id="762947"/>
    <lineage>
        <taxon>Bacteria</taxon>
        <taxon>Bacillati</taxon>
        <taxon>Bacillota</taxon>
        <taxon>Bacilli</taxon>
        <taxon>Bacillales</taxon>
        <taxon>Bacillaceae</taxon>
        <taxon>Cytobacillus</taxon>
    </lineage>
</organism>
<dbReference type="PANTHER" id="PTHR12151">
    <property type="entry name" value="ELECTRON TRANSPORT PROTIN SCO1/SENC FAMILY MEMBER"/>
    <property type="match status" value="1"/>
</dbReference>
<evidence type="ECO:0000256" key="1">
    <source>
        <dbReference type="ARBA" id="ARBA00010996"/>
    </source>
</evidence>
<accession>A0ABS4REA7</accession>
<dbReference type="InterPro" id="IPR013766">
    <property type="entry name" value="Thioredoxin_domain"/>
</dbReference>
<dbReference type="SUPFAM" id="SSF52833">
    <property type="entry name" value="Thioredoxin-like"/>
    <property type="match status" value="1"/>
</dbReference>
<dbReference type="Pfam" id="PF02630">
    <property type="entry name" value="SCO1-SenC"/>
    <property type="match status" value="1"/>
</dbReference>
<feature type="domain" description="Thioredoxin" evidence="4">
    <location>
        <begin position="27"/>
        <end position="192"/>
    </location>
</feature>
<reference evidence="5 6" key="1">
    <citation type="submission" date="2021-03" db="EMBL/GenBank/DDBJ databases">
        <title>Genomic Encyclopedia of Type Strains, Phase IV (KMG-IV): sequencing the most valuable type-strain genomes for metagenomic binning, comparative biology and taxonomic classification.</title>
        <authorList>
            <person name="Goeker M."/>
        </authorList>
    </citation>
    <scope>NUCLEOTIDE SEQUENCE [LARGE SCALE GENOMIC DNA]</scope>
    <source>
        <strain evidence="5 6">DSM 26675</strain>
    </source>
</reference>
<dbReference type="PROSITE" id="PS51257">
    <property type="entry name" value="PROKAR_LIPOPROTEIN"/>
    <property type="match status" value="1"/>
</dbReference>
<protein>
    <submittedName>
        <fullName evidence="5">Protein SCO1/2</fullName>
    </submittedName>
</protein>
<dbReference type="InterPro" id="IPR036249">
    <property type="entry name" value="Thioredoxin-like_sf"/>
</dbReference>
<evidence type="ECO:0000256" key="3">
    <source>
        <dbReference type="SAM" id="SignalP"/>
    </source>
</evidence>
<comment type="similarity">
    <text evidence="1">Belongs to the SCO1/2 family.</text>
</comment>
<dbReference type="EMBL" id="JAGIKZ010000008">
    <property type="protein sequence ID" value="MBP2241243.1"/>
    <property type="molecule type" value="Genomic_DNA"/>
</dbReference>